<accession>A0A537JFQ9</accession>
<feature type="compositionally biased region" description="Basic residues" evidence="2">
    <location>
        <begin position="545"/>
        <end position="563"/>
    </location>
</feature>
<dbReference type="Proteomes" id="UP000318093">
    <property type="component" value="Unassembled WGS sequence"/>
</dbReference>
<evidence type="ECO:0000259" key="3">
    <source>
        <dbReference type="PROSITE" id="PS50110"/>
    </source>
</evidence>
<feature type="compositionally biased region" description="Low complexity" evidence="2">
    <location>
        <begin position="564"/>
        <end position="582"/>
    </location>
</feature>
<feature type="region of interest" description="Disordered" evidence="2">
    <location>
        <begin position="526"/>
        <end position="598"/>
    </location>
</feature>
<feature type="domain" description="Response regulatory" evidence="3">
    <location>
        <begin position="6"/>
        <end position="120"/>
    </location>
</feature>
<dbReference type="PANTHER" id="PTHR43367:SF1">
    <property type="entry name" value="TWO-COMPONENT RESPONSE REGULATOR-LIKE APRR6-RELATED"/>
    <property type="match status" value="1"/>
</dbReference>
<sequence length="598" mass="64607">MADAMRILIADDETVIRMGLRTMLEEHGYKVVGEASDGEQAVTLSGKTNPDLIFMDIKMPGLDGIAAASTIMTRAPRPIILLTAWSERDLVQRAQEAGVLAYLVKPVREAELIPAIEIAMARFQELRTLQQEVGTLKDTLETRKLVERAKGILMKREGVDEQEAFLRIQRQSRDTRTPMREIARAILVSDELKRHSAPHAAGRPEVRTPADFLRVLAGIRILPGTPGGSDISVSGAEPLAYLPLQPGAEVTLEGYVTRHTADGEYELGIAFGMAPTPQADEAEGTVMCVVQNALRPGALAAGGTARSAYAQILDEVMATQQRVMVTGLLRVLPDHASAGHPAIPHLLEIHPVRAASTERGLAFPGVLLDAPGGSEWTDVETVHPMPFEDFQPRTRMAVTGTVLTFRDVPATETTYVYMTGRFFGGRSQIVEGRPFLFAFGDAAGRIRITAVTIPGTPAYEISRRWLSAPPTGPITIVGLRTLNLPALFAPGGGRIEVVLCPVFRIMPGMVRGSSTPAPTARFELVPVGGAPPSDGDGSRPPERRPARRRTQRTPARRSLKTRTRAGAVPKAPAAKPRARVCAGRLTSPSPAWYKLTGD</sequence>
<evidence type="ECO:0000259" key="4">
    <source>
        <dbReference type="PROSITE" id="PS50921"/>
    </source>
</evidence>
<dbReference type="InterPro" id="IPR036388">
    <property type="entry name" value="WH-like_DNA-bd_sf"/>
</dbReference>
<evidence type="ECO:0000313" key="6">
    <source>
        <dbReference type="Proteomes" id="UP000318093"/>
    </source>
</evidence>
<dbReference type="SUPFAM" id="SSF52172">
    <property type="entry name" value="CheY-like"/>
    <property type="match status" value="1"/>
</dbReference>
<dbReference type="EMBL" id="VBAN01000166">
    <property type="protein sequence ID" value="TMI82355.1"/>
    <property type="molecule type" value="Genomic_DNA"/>
</dbReference>
<dbReference type="InterPro" id="IPR001789">
    <property type="entry name" value="Sig_transdc_resp-reg_receiver"/>
</dbReference>
<evidence type="ECO:0000256" key="1">
    <source>
        <dbReference type="PROSITE-ProRule" id="PRU00169"/>
    </source>
</evidence>
<dbReference type="PROSITE" id="PS50110">
    <property type="entry name" value="RESPONSE_REGULATORY"/>
    <property type="match status" value="1"/>
</dbReference>
<dbReference type="InterPro" id="IPR011006">
    <property type="entry name" value="CheY-like_superfamily"/>
</dbReference>
<keyword evidence="1" id="KW-0597">Phosphoprotein</keyword>
<dbReference type="GO" id="GO:0000160">
    <property type="term" value="P:phosphorelay signal transduction system"/>
    <property type="evidence" value="ECO:0007669"/>
    <property type="project" value="InterPro"/>
</dbReference>
<dbReference type="AlphaFoldDB" id="A0A537JFQ9"/>
<proteinExistence type="predicted"/>
<dbReference type="InterPro" id="IPR005561">
    <property type="entry name" value="ANTAR"/>
</dbReference>
<dbReference type="PROSITE" id="PS50921">
    <property type="entry name" value="ANTAR"/>
    <property type="match status" value="1"/>
</dbReference>
<dbReference type="SMART" id="SM01012">
    <property type="entry name" value="ANTAR"/>
    <property type="match status" value="1"/>
</dbReference>
<dbReference type="PANTHER" id="PTHR43367">
    <property type="match status" value="1"/>
</dbReference>
<dbReference type="GO" id="GO:0003723">
    <property type="term" value="F:RNA binding"/>
    <property type="evidence" value="ECO:0007669"/>
    <property type="project" value="InterPro"/>
</dbReference>
<feature type="modified residue" description="4-aspartylphosphate" evidence="1">
    <location>
        <position position="56"/>
    </location>
</feature>
<reference evidence="5 6" key="1">
    <citation type="journal article" date="2019" name="Nat. Microbiol.">
        <title>Mediterranean grassland soil C-N compound turnover is dependent on rainfall and depth, and is mediated by genomically divergent microorganisms.</title>
        <authorList>
            <person name="Diamond S."/>
            <person name="Andeer P.F."/>
            <person name="Li Z."/>
            <person name="Crits-Christoph A."/>
            <person name="Burstein D."/>
            <person name="Anantharaman K."/>
            <person name="Lane K.R."/>
            <person name="Thomas B.C."/>
            <person name="Pan C."/>
            <person name="Northen T.R."/>
            <person name="Banfield J.F."/>
        </authorList>
    </citation>
    <scope>NUCLEOTIDE SEQUENCE [LARGE SCALE GENOMIC DNA]</scope>
    <source>
        <strain evidence="5">NP_6</strain>
    </source>
</reference>
<evidence type="ECO:0000256" key="2">
    <source>
        <dbReference type="SAM" id="MobiDB-lite"/>
    </source>
</evidence>
<dbReference type="Pfam" id="PF03861">
    <property type="entry name" value="ANTAR"/>
    <property type="match status" value="1"/>
</dbReference>
<dbReference type="Gene3D" id="1.10.10.10">
    <property type="entry name" value="Winged helix-like DNA-binding domain superfamily/Winged helix DNA-binding domain"/>
    <property type="match status" value="1"/>
</dbReference>
<dbReference type="Pfam" id="PF00072">
    <property type="entry name" value="Response_reg"/>
    <property type="match status" value="1"/>
</dbReference>
<evidence type="ECO:0000313" key="5">
    <source>
        <dbReference type="EMBL" id="TMI82355.1"/>
    </source>
</evidence>
<name>A0A537JFQ9_9BACT</name>
<dbReference type="Gene3D" id="3.40.50.2300">
    <property type="match status" value="1"/>
</dbReference>
<gene>
    <name evidence="5" type="ORF">E6H03_05675</name>
</gene>
<feature type="domain" description="ANTAR" evidence="4">
    <location>
        <begin position="126"/>
        <end position="187"/>
    </location>
</feature>
<comment type="caution">
    <text evidence="5">The sequence shown here is derived from an EMBL/GenBank/DDBJ whole genome shotgun (WGS) entry which is preliminary data.</text>
</comment>
<organism evidence="5 6">
    <name type="scientific">Candidatus Segetimicrobium genomatis</name>
    <dbReference type="NCBI Taxonomy" id="2569760"/>
    <lineage>
        <taxon>Bacteria</taxon>
        <taxon>Bacillati</taxon>
        <taxon>Candidatus Sysuimicrobiota</taxon>
        <taxon>Candidatus Sysuimicrobiia</taxon>
        <taxon>Candidatus Sysuimicrobiales</taxon>
        <taxon>Candidatus Segetimicrobiaceae</taxon>
        <taxon>Candidatus Segetimicrobium</taxon>
    </lineage>
</organism>
<dbReference type="SMART" id="SM00448">
    <property type="entry name" value="REC"/>
    <property type="match status" value="1"/>
</dbReference>
<protein>
    <submittedName>
        <fullName evidence="5">Response regulator</fullName>
    </submittedName>
</protein>